<keyword evidence="2" id="KW-0288">FMN</keyword>
<dbReference type="Proteomes" id="UP000436181">
    <property type="component" value="Unassembled WGS sequence"/>
</dbReference>
<dbReference type="PANTHER" id="PTHR42847:SF4">
    <property type="entry name" value="ALKANESULFONATE MONOOXYGENASE-RELATED"/>
    <property type="match status" value="1"/>
</dbReference>
<proteinExistence type="predicted"/>
<dbReference type="Pfam" id="PF00296">
    <property type="entry name" value="Bac_luciferase"/>
    <property type="match status" value="1"/>
</dbReference>
<feature type="domain" description="Luciferase-like" evidence="6">
    <location>
        <begin position="35"/>
        <end position="344"/>
    </location>
</feature>
<evidence type="ECO:0000256" key="1">
    <source>
        <dbReference type="ARBA" id="ARBA00022630"/>
    </source>
</evidence>
<keyword evidence="1" id="KW-0285">Flavoprotein</keyword>
<evidence type="ECO:0000256" key="4">
    <source>
        <dbReference type="ARBA" id="ARBA00023033"/>
    </source>
</evidence>
<evidence type="ECO:0000313" key="8">
    <source>
        <dbReference type="Proteomes" id="UP000436181"/>
    </source>
</evidence>
<dbReference type="SUPFAM" id="SSF51679">
    <property type="entry name" value="Bacterial luciferase-like"/>
    <property type="match status" value="1"/>
</dbReference>
<dbReference type="InterPro" id="IPR050172">
    <property type="entry name" value="SsuD_RutA_monooxygenase"/>
</dbReference>
<evidence type="ECO:0000256" key="3">
    <source>
        <dbReference type="ARBA" id="ARBA00023002"/>
    </source>
</evidence>
<dbReference type="RefSeq" id="WP_151844828.1">
    <property type="nucleotide sequence ID" value="NZ_WBZJ01000004.1"/>
</dbReference>
<comment type="caution">
    <text evidence="7">The sequence shown here is derived from an EMBL/GenBank/DDBJ whole genome shotgun (WGS) entry which is preliminary data.</text>
</comment>
<dbReference type="EMBL" id="WBZJ01000004">
    <property type="protein sequence ID" value="KAB3519180.1"/>
    <property type="molecule type" value="Genomic_DNA"/>
</dbReference>
<keyword evidence="8" id="KW-1185">Reference proteome</keyword>
<feature type="region of interest" description="Disordered" evidence="5">
    <location>
        <begin position="375"/>
        <end position="420"/>
    </location>
</feature>
<evidence type="ECO:0000256" key="5">
    <source>
        <dbReference type="SAM" id="MobiDB-lite"/>
    </source>
</evidence>
<evidence type="ECO:0000259" key="6">
    <source>
        <dbReference type="Pfam" id="PF00296"/>
    </source>
</evidence>
<accession>A0ABQ6VHF7</accession>
<feature type="region of interest" description="Disordered" evidence="5">
    <location>
        <begin position="272"/>
        <end position="292"/>
    </location>
</feature>
<dbReference type="InterPro" id="IPR036661">
    <property type="entry name" value="Luciferase-like_sf"/>
</dbReference>
<feature type="compositionally biased region" description="Basic and acidic residues" evidence="5">
    <location>
        <begin position="376"/>
        <end position="391"/>
    </location>
</feature>
<dbReference type="InterPro" id="IPR011251">
    <property type="entry name" value="Luciferase-like_dom"/>
</dbReference>
<dbReference type="Gene3D" id="3.20.20.30">
    <property type="entry name" value="Luciferase-like domain"/>
    <property type="match status" value="1"/>
</dbReference>
<keyword evidence="4" id="KW-0503">Monooxygenase</keyword>
<protein>
    <submittedName>
        <fullName evidence="7">LLM class flavin-dependent oxidoreductase</fullName>
    </submittedName>
</protein>
<reference evidence="7 8" key="1">
    <citation type="submission" date="2019-10" db="EMBL/GenBank/DDBJ databases">
        <title>Corynebacterium sp novel species isolated from the respiratory tract of Marmot.</title>
        <authorList>
            <person name="Zhang G."/>
        </authorList>
    </citation>
    <scope>NUCLEOTIDE SEQUENCE [LARGE SCALE GENOMIC DNA]</scope>
    <source>
        <strain evidence="7 8">336</strain>
    </source>
</reference>
<evidence type="ECO:0000313" key="7">
    <source>
        <dbReference type="EMBL" id="KAB3519180.1"/>
    </source>
</evidence>
<organism evidence="7 8">
    <name type="scientific">Corynebacterium zhongnanshanii</name>
    <dbReference type="NCBI Taxonomy" id="2768834"/>
    <lineage>
        <taxon>Bacteria</taxon>
        <taxon>Bacillati</taxon>
        <taxon>Actinomycetota</taxon>
        <taxon>Actinomycetes</taxon>
        <taxon>Mycobacteriales</taxon>
        <taxon>Corynebacteriaceae</taxon>
        <taxon>Corynebacterium</taxon>
    </lineage>
</organism>
<dbReference type="CDD" id="cd01094">
    <property type="entry name" value="Alkanesulfonate_monoxygenase"/>
    <property type="match status" value="1"/>
</dbReference>
<feature type="compositionally biased region" description="Polar residues" evidence="5">
    <location>
        <begin position="399"/>
        <end position="410"/>
    </location>
</feature>
<keyword evidence="3" id="KW-0560">Oxidoreductase</keyword>
<gene>
    <name evidence="7" type="ORF">F8377_09290</name>
</gene>
<sequence length="420" mass="45877">MTSTHDITLHWFLPTYGDSRSIEDGGHGSGFSFGQRETNLHYLTQLALSAESNGFESVLVPTGLWCGEGWTTAAALIARTTRLKFLVAYRPGLISTPLLAQQTQSLQDLSDGRLNLNVVVGGEDHEQRAYGDFTTKEERYERANESLELAQKLWTQSEPVTTEGKYEKVENAQLAKRPNVVPQIYFGGSSAPGIEVAAQQAEVYLTWGEQPEDVKAKIDHVAERAAAYGRTLEYGLRVHVIARPTEEEAWAEAQRLLDEIDPELVERIQAGLAKSQSEGQRRQSELHKKGKAFTRGTDARDLEIAPNLWTGVGLIRGGAGTALVGSYDQVAERLNEYKDAGINHFVLSGYPHLEEAWHVGEGLVPALQNRGLSVKNHKDPDVGAAEKEDAGRTPFVFDTASNAGADSTPDSEPEPASAGV</sequence>
<evidence type="ECO:0000256" key="2">
    <source>
        <dbReference type="ARBA" id="ARBA00022643"/>
    </source>
</evidence>
<name>A0ABQ6VHF7_9CORY</name>
<dbReference type="PANTHER" id="PTHR42847">
    <property type="entry name" value="ALKANESULFONATE MONOOXYGENASE"/>
    <property type="match status" value="1"/>
</dbReference>